<dbReference type="GO" id="GO:0003676">
    <property type="term" value="F:nucleic acid binding"/>
    <property type="evidence" value="ECO:0007669"/>
    <property type="project" value="InterPro"/>
</dbReference>
<dbReference type="NCBIfam" id="TIGR00252">
    <property type="entry name" value="YraN family protein"/>
    <property type="match status" value="1"/>
</dbReference>
<dbReference type="OrthoDB" id="9794876at2"/>
<evidence type="ECO:0000256" key="2">
    <source>
        <dbReference type="HAMAP-Rule" id="MF_00048"/>
    </source>
</evidence>
<dbReference type="AlphaFoldDB" id="A0A411PIM9"/>
<organism evidence="3 4">
    <name type="scientific">Shewanella maritima</name>
    <dbReference type="NCBI Taxonomy" id="2520507"/>
    <lineage>
        <taxon>Bacteria</taxon>
        <taxon>Pseudomonadati</taxon>
        <taxon>Pseudomonadota</taxon>
        <taxon>Gammaproteobacteria</taxon>
        <taxon>Alteromonadales</taxon>
        <taxon>Shewanellaceae</taxon>
        <taxon>Shewanella</taxon>
    </lineage>
</organism>
<dbReference type="HAMAP" id="MF_00048">
    <property type="entry name" value="UPF0102"/>
    <property type="match status" value="1"/>
</dbReference>
<dbReference type="NCBIfam" id="NF009150">
    <property type="entry name" value="PRK12497.1-3"/>
    <property type="match status" value="1"/>
</dbReference>
<dbReference type="RefSeq" id="WP_130600599.1">
    <property type="nucleotide sequence ID" value="NZ_CP036200.1"/>
</dbReference>
<evidence type="ECO:0000313" key="4">
    <source>
        <dbReference type="Proteomes" id="UP000291106"/>
    </source>
</evidence>
<name>A0A411PIM9_9GAMM</name>
<dbReference type="InterPro" id="IPR003509">
    <property type="entry name" value="UPF0102_YraN-like"/>
</dbReference>
<reference evidence="3 4" key="1">
    <citation type="submission" date="2019-02" db="EMBL/GenBank/DDBJ databases">
        <title>Shewanella sp. D4-2 isolated from Dokdo Island.</title>
        <authorList>
            <person name="Baek K."/>
        </authorList>
    </citation>
    <scope>NUCLEOTIDE SEQUENCE [LARGE SCALE GENOMIC DNA]</scope>
    <source>
        <strain evidence="3 4">D4-2</strain>
    </source>
</reference>
<dbReference type="PANTHER" id="PTHR34039">
    <property type="entry name" value="UPF0102 PROTEIN YRAN"/>
    <property type="match status" value="1"/>
</dbReference>
<keyword evidence="4" id="KW-1185">Reference proteome</keyword>
<dbReference type="CDD" id="cd20736">
    <property type="entry name" value="PoNe_Nuclease"/>
    <property type="match status" value="1"/>
</dbReference>
<evidence type="ECO:0000256" key="1">
    <source>
        <dbReference type="ARBA" id="ARBA00006738"/>
    </source>
</evidence>
<dbReference type="InterPro" id="IPR011335">
    <property type="entry name" value="Restrct_endonuc-II-like"/>
</dbReference>
<comment type="similarity">
    <text evidence="1 2">Belongs to the UPF0102 family.</text>
</comment>
<dbReference type="KEGG" id="smai:EXU30_12695"/>
<gene>
    <name evidence="3" type="ORF">EXU30_12695</name>
</gene>
<dbReference type="Proteomes" id="UP000291106">
    <property type="component" value="Chromosome"/>
</dbReference>
<dbReference type="SUPFAM" id="SSF52980">
    <property type="entry name" value="Restriction endonuclease-like"/>
    <property type="match status" value="1"/>
</dbReference>
<accession>A0A411PIM9</accession>
<sequence>MNQGQAAEQQARHYLEQQGLSFVAANVSYPFGEIDLIMREQQTLVFVEVKYRSSSQFGGAIQALSQAQIRRIRMAASHYLQQNKINPSCRFDVMAITANDINWLKGCF</sequence>
<evidence type="ECO:0000313" key="3">
    <source>
        <dbReference type="EMBL" id="QBF83461.1"/>
    </source>
</evidence>
<dbReference type="PANTHER" id="PTHR34039:SF1">
    <property type="entry name" value="UPF0102 PROTEIN YRAN"/>
    <property type="match status" value="1"/>
</dbReference>
<protein>
    <recommendedName>
        <fullName evidence="2">UPF0102 protein EXU30_12695</fullName>
    </recommendedName>
</protein>
<dbReference type="EMBL" id="CP036200">
    <property type="protein sequence ID" value="QBF83461.1"/>
    <property type="molecule type" value="Genomic_DNA"/>
</dbReference>
<dbReference type="Gene3D" id="3.40.1350.10">
    <property type="match status" value="1"/>
</dbReference>
<proteinExistence type="inferred from homology"/>
<dbReference type="InterPro" id="IPR011856">
    <property type="entry name" value="tRNA_endonuc-like_dom_sf"/>
</dbReference>
<dbReference type="Pfam" id="PF02021">
    <property type="entry name" value="UPF0102"/>
    <property type="match status" value="1"/>
</dbReference>